<evidence type="ECO:0000256" key="2">
    <source>
        <dbReference type="ARBA" id="ARBA00022692"/>
    </source>
</evidence>
<organism evidence="6 7">
    <name type="scientific">Intoshia linei</name>
    <dbReference type="NCBI Taxonomy" id="1819745"/>
    <lineage>
        <taxon>Eukaryota</taxon>
        <taxon>Metazoa</taxon>
        <taxon>Spiralia</taxon>
        <taxon>Lophotrochozoa</taxon>
        <taxon>Mesozoa</taxon>
        <taxon>Orthonectida</taxon>
        <taxon>Rhopaluridae</taxon>
        <taxon>Intoshia</taxon>
    </lineage>
</organism>
<feature type="transmembrane region" description="Helical" evidence="5">
    <location>
        <begin position="59"/>
        <end position="82"/>
    </location>
</feature>
<dbReference type="PRINTS" id="PR00259">
    <property type="entry name" value="TMFOUR"/>
</dbReference>
<evidence type="ECO:0000313" key="6">
    <source>
        <dbReference type="EMBL" id="OAF70779.1"/>
    </source>
</evidence>
<dbReference type="EMBL" id="LWCA01000110">
    <property type="protein sequence ID" value="OAF70779.1"/>
    <property type="molecule type" value="Genomic_DNA"/>
</dbReference>
<dbReference type="Proteomes" id="UP000078046">
    <property type="component" value="Unassembled WGS sequence"/>
</dbReference>
<dbReference type="GO" id="GO:0016020">
    <property type="term" value="C:membrane"/>
    <property type="evidence" value="ECO:0007669"/>
    <property type="project" value="UniProtKB-SubCell"/>
</dbReference>
<evidence type="ECO:0000256" key="1">
    <source>
        <dbReference type="ARBA" id="ARBA00004141"/>
    </source>
</evidence>
<gene>
    <name evidence="6" type="ORF">A3Q56_01470</name>
</gene>
<evidence type="ECO:0000313" key="7">
    <source>
        <dbReference type="Proteomes" id="UP000078046"/>
    </source>
</evidence>
<sequence>MSSCVYKVCNFCKLLVIIINAIFLICGIGALGTIIWFRIDKNMIKYLNLIQVDQNNSVIYTFSCILIVVSVCFTLISFLACCGAWKESKCFISLYTISVVILIIIQIFAATLGAIFYDQ</sequence>
<feature type="transmembrane region" description="Helical" evidence="5">
    <location>
        <begin position="12"/>
        <end position="39"/>
    </location>
</feature>
<evidence type="ECO:0000256" key="4">
    <source>
        <dbReference type="ARBA" id="ARBA00023136"/>
    </source>
</evidence>
<keyword evidence="4 5" id="KW-0472">Membrane</keyword>
<dbReference type="InterPro" id="IPR018499">
    <property type="entry name" value="Tetraspanin/Peripherin"/>
</dbReference>
<name>A0A177B901_9BILA</name>
<dbReference type="OrthoDB" id="10033535at2759"/>
<comment type="subcellular location">
    <subcellularLocation>
        <location evidence="1">Membrane</location>
        <topology evidence="1">Multi-pass membrane protein</topology>
    </subcellularLocation>
</comment>
<feature type="non-terminal residue" evidence="6">
    <location>
        <position position="119"/>
    </location>
</feature>
<accession>A0A177B901</accession>
<comment type="caution">
    <text evidence="6">The sequence shown here is derived from an EMBL/GenBank/DDBJ whole genome shotgun (WGS) entry which is preliminary data.</text>
</comment>
<keyword evidence="7" id="KW-1185">Reference proteome</keyword>
<keyword evidence="2 5" id="KW-0812">Transmembrane</keyword>
<dbReference type="Pfam" id="PF00335">
    <property type="entry name" value="Tetraspanin"/>
    <property type="match status" value="1"/>
</dbReference>
<protein>
    <submittedName>
        <fullName evidence="6">Uncharacterized protein</fullName>
    </submittedName>
</protein>
<proteinExistence type="predicted"/>
<evidence type="ECO:0000256" key="5">
    <source>
        <dbReference type="SAM" id="Phobius"/>
    </source>
</evidence>
<keyword evidence="3 5" id="KW-1133">Transmembrane helix</keyword>
<reference evidence="6 7" key="1">
    <citation type="submission" date="2016-04" db="EMBL/GenBank/DDBJ databases">
        <title>The genome of Intoshia linei affirms orthonectids as highly simplified spiralians.</title>
        <authorList>
            <person name="Mikhailov K.V."/>
            <person name="Slusarev G.S."/>
            <person name="Nikitin M.A."/>
            <person name="Logacheva M.D."/>
            <person name="Penin A."/>
            <person name="Aleoshin V."/>
            <person name="Panchin Y.V."/>
        </authorList>
    </citation>
    <scope>NUCLEOTIDE SEQUENCE [LARGE SCALE GENOMIC DNA]</scope>
    <source>
        <strain evidence="6">Intl2013</strain>
        <tissue evidence="6">Whole animal</tissue>
    </source>
</reference>
<dbReference type="AlphaFoldDB" id="A0A177B901"/>
<evidence type="ECO:0000256" key="3">
    <source>
        <dbReference type="ARBA" id="ARBA00022989"/>
    </source>
</evidence>
<feature type="transmembrane region" description="Helical" evidence="5">
    <location>
        <begin position="94"/>
        <end position="117"/>
    </location>
</feature>